<dbReference type="InterPro" id="IPR052514">
    <property type="entry name" value="SAM-dependent_MTase"/>
</dbReference>
<sequence>MSDTKAAQPEKSRAELRAEKMIRKQERNMRAAEARGFLAGVCAVLRPGDIVMDLGANLGEVTAPLAETGAHVVAYEPDPWTFGQLRDRFAGTDNVELVNAAVGATSGTVRLMRAENFDDNPEGASVKATIVGGGRSIDAEASVEVPLLSFADEVARLTRGGGRIAFCKMDIEGAELDILEDIVARKSLDPVQTLVAETHENKFKALRPRFRALRDAAADAYPRRRLNLDWI</sequence>
<dbReference type="SUPFAM" id="SSF53335">
    <property type="entry name" value="S-adenosyl-L-methionine-dependent methyltransferases"/>
    <property type="match status" value="1"/>
</dbReference>
<dbReference type="PANTHER" id="PTHR34203">
    <property type="entry name" value="METHYLTRANSFERASE, FKBM FAMILY PROTEIN"/>
    <property type="match status" value="1"/>
</dbReference>
<dbReference type="AlphaFoldDB" id="A0A1H8GM62"/>
<organism evidence="2 3">
    <name type="scientific">Palleronia pelagia</name>
    <dbReference type="NCBI Taxonomy" id="387096"/>
    <lineage>
        <taxon>Bacteria</taxon>
        <taxon>Pseudomonadati</taxon>
        <taxon>Pseudomonadota</taxon>
        <taxon>Alphaproteobacteria</taxon>
        <taxon>Rhodobacterales</taxon>
        <taxon>Roseobacteraceae</taxon>
        <taxon>Palleronia</taxon>
    </lineage>
</organism>
<dbReference type="OrthoDB" id="4104638at2"/>
<keyword evidence="2" id="KW-0808">Transferase</keyword>
<dbReference type="Proteomes" id="UP000199372">
    <property type="component" value="Unassembled WGS sequence"/>
</dbReference>
<dbReference type="RefSeq" id="WP_091845368.1">
    <property type="nucleotide sequence ID" value="NZ_FOCM01000004.1"/>
</dbReference>
<keyword evidence="2" id="KW-0489">Methyltransferase</keyword>
<dbReference type="PANTHER" id="PTHR34203:SF13">
    <property type="entry name" value="EXPRESSED PROTEIN"/>
    <property type="match status" value="1"/>
</dbReference>
<proteinExistence type="predicted"/>
<dbReference type="InterPro" id="IPR006342">
    <property type="entry name" value="FkbM_mtfrase"/>
</dbReference>
<protein>
    <submittedName>
        <fullName evidence="2">Methyltransferase, FkbM family</fullName>
    </submittedName>
</protein>
<dbReference type="GO" id="GO:0032259">
    <property type="term" value="P:methylation"/>
    <property type="evidence" value="ECO:0007669"/>
    <property type="project" value="UniProtKB-KW"/>
</dbReference>
<dbReference type="InterPro" id="IPR029063">
    <property type="entry name" value="SAM-dependent_MTases_sf"/>
</dbReference>
<dbReference type="GO" id="GO:0008168">
    <property type="term" value="F:methyltransferase activity"/>
    <property type="evidence" value="ECO:0007669"/>
    <property type="project" value="UniProtKB-KW"/>
</dbReference>
<dbReference type="Gene3D" id="3.40.50.150">
    <property type="entry name" value="Vaccinia Virus protein VP39"/>
    <property type="match status" value="1"/>
</dbReference>
<reference evidence="3" key="1">
    <citation type="submission" date="2016-10" db="EMBL/GenBank/DDBJ databases">
        <authorList>
            <person name="Varghese N."/>
            <person name="Submissions S."/>
        </authorList>
    </citation>
    <scope>NUCLEOTIDE SEQUENCE [LARGE SCALE GENOMIC DNA]</scope>
    <source>
        <strain evidence="3">DSM 26893</strain>
    </source>
</reference>
<name>A0A1H8GM62_9RHOB</name>
<gene>
    <name evidence="2" type="ORF">SAMN04488011_104127</name>
</gene>
<feature type="domain" description="Methyltransferase FkbM" evidence="1">
    <location>
        <begin position="53"/>
        <end position="213"/>
    </location>
</feature>
<evidence type="ECO:0000313" key="3">
    <source>
        <dbReference type="Proteomes" id="UP000199372"/>
    </source>
</evidence>
<accession>A0A1H8GM62</accession>
<dbReference type="EMBL" id="FOCM01000004">
    <property type="protein sequence ID" value="SEN44824.1"/>
    <property type="molecule type" value="Genomic_DNA"/>
</dbReference>
<evidence type="ECO:0000259" key="1">
    <source>
        <dbReference type="Pfam" id="PF05050"/>
    </source>
</evidence>
<dbReference type="Pfam" id="PF05050">
    <property type="entry name" value="Methyltransf_21"/>
    <property type="match status" value="1"/>
</dbReference>
<dbReference type="NCBIfam" id="TIGR01444">
    <property type="entry name" value="fkbM_fam"/>
    <property type="match status" value="1"/>
</dbReference>
<evidence type="ECO:0000313" key="2">
    <source>
        <dbReference type="EMBL" id="SEN44824.1"/>
    </source>
</evidence>
<keyword evidence="3" id="KW-1185">Reference proteome</keyword>